<comment type="caution">
    <text evidence="2">The sequence shown here is derived from an EMBL/GenBank/DDBJ whole genome shotgun (WGS) entry which is preliminary data.</text>
</comment>
<dbReference type="Proteomes" id="UP001195769">
    <property type="component" value="Unassembled WGS sequence"/>
</dbReference>
<reference evidence="2" key="1">
    <citation type="journal article" date="2020" name="New Phytol.">
        <title>Comparative genomics reveals dynamic genome evolution in host specialist ectomycorrhizal fungi.</title>
        <authorList>
            <person name="Lofgren L.A."/>
            <person name="Nguyen N.H."/>
            <person name="Vilgalys R."/>
            <person name="Ruytinx J."/>
            <person name="Liao H.L."/>
            <person name="Branco S."/>
            <person name="Kuo A."/>
            <person name="LaButti K."/>
            <person name="Lipzen A."/>
            <person name="Andreopoulos W."/>
            <person name="Pangilinan J."/>
            <person name="Riley R."/>
            <person name="Hundley H."/>
            <person name="Na H."/>
            <person name="Barry K."/>
            <person name="Grigoriev I.V."/>
            <person name="Stajich J.E."/>
            <person name="Kennedy P.G."/>
        </authorList>
    </citation>
    <scope>NUCLEOTIDE SEQUENCE</scope>
    <source>
        <strain evidence="2">FC203</strain>
    </source>
</reference>
<dbReference type="AlphaFoldDB" id="A0AAD4DPE3"/>
<organism evidence="2 3">
    <name type="scientific">Suillus fuscotomentosus</name>
    <dbReference type="NCBI Taxonomy" id="1912939"/>
    <lineage>
        <taxon>Eukaryota</taxon>
        <taxon>Fungi</taxon>
        <taxon>Dikarya</taxon>
        <taxon>Basidiomycota</taxon>
        <taxon>Agaricomycotina</taxon>
        <taxon>Agaricomycetes</taxon>
        <taxon>Agaricomycetidae</taxon>
        <taxon>Boletales</taxon>
        <taxon>Suillineae</taxon>
        <taxon>Suillaceae</taxon>
        <taxon>Suillus</taxon>
    </lineage>
</organism>
<feature type="region of interest" description="Disordered" evidence="1">
    <location>
        <begin position="114"/>
        <end position="181"/>
    </location>
</feature>
<feature type="compositionally biased region" description="Acidic residues" evidence="1">
    <location>
        <begin position="171"/>
        <end position="181"/>
    </location>
</feature>
<keyword evidence="3" id="KW-1185">Reference proteome</keyword>
<sequence>MEVLQGINLSVQLLHPSLKNHDASCTIPNRDCHGMEIRHGNIECSGHQGFGGQRQHGGLRDDSHTLPYGSDTCKRTWDNYETARKASDLENETVVERYHARLQDNHHCIPSGCPQSHPPPPIASTFRSQLPAHSSHAPVSRRSGSSLRHHHLCARSPRFRPASPNRRPIIDVDEVDEDEYN</sequence>
<evidence type="ECO:0000313" key="2">
    <source>
        <dbReference type="EMBL" id="KAG1887971.1"/>
    </source>
</evidence>
<name>A0AAD4DPE3_9AGAM</name>
<evidence type="ECO:0000256" key="1">
    <source>
        <dbReference type="SAM" id="MobiDB-lite"/>
    </source>
</evidence>
<evidence type="ECO:0000313" key="3">
    <source>
        <dbReference type="Proteomes" id="UP001195769"/>
    </source>
</evidence>
<dbReference type="RefSeq" id="XP_041217047.1">
    <property type="nucleotide sequence ID" value="XM_041368752.1"/>
</dbReference>
<gene>
    <name evidence="2" type="ORF">F5891DRAFT_1199408</name>
</gene>
<proteinExistence type="predicted"/>
<dbReference type="EMBL" id="JABBWK010000187">
    <property type="protein sequence ID" value="KAG1887971.1"/>
    <property type="molecule type" value="Genomic_DNA"/>
</dbReference>
<protein>
    <submittedName>
        <fullName evidence="2">Uncharacterized protein</fullName>
    </submittedName>
</protein>
<dbReference type="GeneID" id="64663050"/>
<accession>A0AAD4DPE3</accession>